<protein>
    <submittedName>
        <fullName evidence="1">Putative ovule protein</fullName>
    </submittedName>
</protein>
<sequence length="69" mass="8318">MDIISYLVRNRLKIIYQSSTETKYVKGDSCHEYIWIFYYISVFSLHYKKFNKLFQLVSFAHSSFSVSFV</sequence>
<organism evidence="1">
    <name type="scientific">Solanum chacoense</name>
    <name type="common">Chaco potato</name>
    <dbReference type="NCBI Taxonomy" id="4108"/>
    <lineage>
        <taxon>Eukaryota</taxon>
        <taxon>Viridiplantae</taxon>
        <taxon>Streptophyta</taxon>
        <taxon>Embryophyta</taxon>
        <taxon>Tracheophyta</taxon>
        <taxon>Spermatophyta</taxon>
        <taxon>Magnoliopsida</taxon>
        <taxon>eudicotyledons</taxon>
        <taxon>Gunneridae</taxon>
        <taxon>Pentapetalae</taxon>
        <taxon>asterids</taxon>
        <taxon>lamiids</taxon>
        <taxon>Solanales</taxon>
        <taxon>Solanaceae</taxon>
        <taxon>Solanoideae</taxon>
        <taxon>Solaneae</taxon>
        <taxon>Solanum</taxon>
    </lineage>
</organism>
<proteinExistence type="predicted"/>
<accession>A0A0V0GRM2</accession>
<evidence type="ECO:0000313" key="1">
    <source>
        <dbReference type="EMBL" id="JAP10897.1"/>
    </source>
</evidence>
<name>A0A0V0GRM2_SOLCH</name>
<dbReference type="EMBL" id="GEDG01032275">
    <property type="protein sequence ID" value="JAP10897.1"/>
    <property type="molecule type" value="Transcribed_RNA"/>
</dbReference>
<reference evidence="1" key="1">
    <citation type="submission" date="2015-12" db="EMBL/GenBank/DDBJ databases">
        <title>Gene expression during late stages of embryo sac development: a critical building block for successful pollen-pistil interactions.</title>
        <authorList>
            <person name="Liu Y."/>
            <person name="Joly V."/>
            <person name="Sabar M."/>
            <person name="Matton D.P."/>
        </authorList>
    </citation>
    <scope>NUCLEOTIDE SEQUENCE</scope>
</reference>
<dbReference type="AlphaFoldDB" id="A0A0V0GRM2"/>